<evidence type="ECO:0000313" key="5">
    <source>
        <dbReference type="Proteomes" id="UP000014760"/>
    </source>
</evidence>
<proteinExistence type="predicted"/>
<dbReference type="PANTHER" id="PTHR22625:SF70">
    <property type="entry name" value="PLEXIN A, ISOFORM A"/>
    <property type="match status" value="1"/>
</dbReference>
<evidence type="ECO:0000256" key="1">
    <source>
        <dbReference type="SAM" id="Phobius"/>
    </source>
</evidence>
<dbReference type="GO" id="GO:0005886">
    <property type="term" value="C:plasma membrane"/>
    <property type="evidence" value="ECO:0007669"/>
    <property type="project" value="TreeGrafter"/>
</dbReference>
<evidence type="ECO:0000313" key="3">
    <source>
        <dbReference type="EMBL" id="ELU09080.1"/>
    </source>
</evidence>
<dbReference type="CDD" id="cd00603">
    <property type="entry name" value="IPT_PCSR"/>
    <property type="match status" value="1"/>
</dbReference>
<name>R7USC9_CAPTE</name>
<evidence type="ECO:0000259" key="2">
    <source>
        <dbReference type="SMART" id="SM00429"/>
    </source>
</evidence>
<dbReference type="GO" id="GO:0017154">
    <property type="term" value="F:semaphorin receptor activity"/>
    <property type="evidence" value="ECO:0007669"/>
    <property type="project" value="InterPro"/>
</dbReference>
<reference evidence="5" key="1">
    <citation type="submission" date="2012-12" db="EMBL/GenBank/DDBJ databases">
        <authorList>
            <person name="Hellsten U."/>
            <person name="Grimwood J."/>
            <person name="Chapman J.A."/>
            <person name="Shapiro H."/>
            <person name="Aerts A."/>
            <person name="Otillar R.P."/>
            <person name="Terry A.Y."/>
            <person name="Boore J.L."/>
            <person name="Simakov O."/>
            <person name="Marletaz F."/>
            <person name="Cho S.-J."/>
            <person name="Edsinger-Gonzales E."/>
            <person name="Havlak P."/>
            <person name="Kuo D.-H."/>
            <person name="Larsson T."/>
            <person name="Lv J."/>
            <person name="Arendt D."/>
            <person name="Savage R."/>
            <person name="Osoegawa K."/>
            <person name="de Jong P."/>
            <person name="Lindberg D.R."/>
            <person name="Seaver E.C."/>
            <person name="Weisblat D.A."/>
            <person name="Putnam N.H."/>
            <person name="Grigoriev I.V."/>
            <person name="Rokhsar D.S."/>
        </authorList>
    </citation>
    <scope>NUCLEOTIDE SEQUENCE</scope>
    <source>
        <strain evidence="5">I ESC-2004</strain>
    </source>
</reference>
<sequence>MPRHISNILNTHLHVHQYNTRSNLPYRPPCSDVADCIPMQVEPTSGPTSGGTNITVTGKCLPGSLQLGNTTLYSSQLDAHVFETKAVNTPGTVPITIVIPLRNDIHAITLDQNFTFEGRTPNVRDIHPKELTVHGGTKLTVLGSNFEAESNPQMNLTQKAISTLDGTKTFDEVKYPPTPCSVLKQSEMTCKTPELQLPSSEEFGSFKAEYRFGFIFDGFEEAHDVEGNITSEITVEIAVVELHSISEHHWPPYDATKRQPLHIEIFWGHFQHEAVVRVGGIRSNITERLVNRLLFLPPDEAQLKPESGCKNSNEAHSVEVAAGNTNQRVGCLTYDPDDDTPLRMILVFAVCGVVAVVVVASIIAFYIVQKRKNKDGE</sequence>
<dbReference type="EMBL" id="KB298546">
    <property type="protein sequence ID" value="ELU09080.1"/>
    <property type="molecule type" value="Genomic_DNA"/>
</dbReference>
<dbReference type="SMART" id="SM00429">
    <property type="entry name" value="IPT"/>
    <property type="match status" value="2"/>
</dbReference>
<keyword evidence="1" id="KW-0472">Membrane</keyword>
<dbReference type="GO" id="GO:0002116">
    <property type="term" value="C:semaphorin receptor complex"/>
    <property type="evidence" value="ECO:0007669"/>
    <property type="project" value="TreeGrafter"/>
</dbReference>
<dbReference type="EMBL" id="AMQN01006508">
    <property type="status" value="NOT_ANNOTATED_CDS"/>
    <property type="molecule type" value="Genomic_DNA"/>
</dbReference>
<keyword evidence="1" id="KW-0812">Transmembrane</keyword>
<dbReference type="InterPro" id="IPR002909">
    <property type="entry name" value="IPT_dom"/>
</dbReference>
<dbReference type="HOGENOM" id="CLU_076973_0_0_1"/>
<protein>
    <recommendedName>
        <fullName evidence="2">IPT/TIG domain-containing protein</fullName>
    </recommendedName>
</protein>
<dbReference type="PANTHER" id="PTHR22625">
    <property type="entry name" value="PLEXIN"/>
    <property type="match status" value="1"/>
</dbReference>
<dbReference type="InterPro" id="IPR013783">
    <property type="entry name" value="Ig-like_fold"/>
</dbReference>
<feature type="transmembrane region" description="Helical" evidence="1">
    <location>
        <begin position="344"/>
        <end position="368"/>
    </location>
</feature>
<keyword evidence="1" id="KW-1133">Transmembrane helix</keyword>
<dbReference type="Proteomes" id="UP000014760">
    <property type="component" value="Unassembled WGS sequence"/>
</dbReference>
<dbReference type="Pfam" id="PF01833">
    <property type="entry name" value="TIG"/>
    <property type="match status" value="1"/>
</dbReference>
<evidence type="ECO:0000313" key="4">
    <source>
        <dbReference type="EnsemblMetazoa" id="CapteP200084"/>
    </source>
</evidence>
<dbReference type="InterPro" id="IPR031148">
    <property type="entry name" value="Plexin"/>
</dbReference>
<dbReference type="EnsemblMetazoa" id="CapteT200084">
    <property type="protein sequence ID" value="CapteP200084"/>
    <property type="gene ID" value="CapteG200084"/>
</dbReference>
<reference evidence="3 5" key="2">
    <citation type="journal article" date="2013" name="Nature">
        <title>Insights into bilaterian evolution from three spiralian genomes.</title>
        <authorList>
            <person name="Simakov O."/>
            <person name="Marletaz F."/>
            <person name="Cho S.J."/>
            <person name="Edsinger-Gonzales E."/>
            <person name="Havlak P."/>
            <person name="Hellsten U."/>
            <person name="Kuo D.H."/>
            <person name="Larsson T."/>
            <person name="Lv J."/>
            <person name="Arendt D."/>
            <person name="Savage R."/>
            <person name="Osoegawa K."/>
            <person name="de Jong P."/>
            <person name="Grimwood J."/>
            <person name="Chapman J.A."/>
            <person name="Shapiro H."/>
            <person name="Aerts A."/>
            <person name="Otillar R.P."/>
            <person name="Terry A.Y."/>
            <person name="Boore J.L."/>
            <person name="Grigoriev I.V."/>
            <person name="Lindberg D.R."/>
            <person name="Seaver E.C."/>
            <person name="Weisblat D.A."/>
            <person name="Putnam N.H."/>
            <person name="Rokhsar D.S."/>
        </authorList>
    </citation>
    <scope>NUCLEOTIDE SEQUENCE</scope>
    <source>
        <strain evidence="3 5">I ESC-2004</strain>
    </source>
</reference>
<organism evidence="3">
    <name type="scientific">Capitella teleta</name>
    <name type="common">Polychaete worm</name>
    <dbReference type="NCBI Taxonomy" id="283909"/>
    <lineage>
        <taxon>Eukaryota</taxon>
        <taxon>Metazoa</taxon>
        <taxon>Spiralia</taxon>
        <taxon>Lophotrochozoa</taxon>
        <taxon>Annelida</taxon>
        <taxon>Polychaeta</taxon>
        <taxon>Sedentaria</taxon>
        <taxon>Scolecida</taxon>
        <taxon>Capitellidae</taxon>
        <taxon>Capitella</taxon>
    </lineage>
</organism>
<feature type="domain" description="IPT/TIG" evidence="2">
    <location>
        <begin position="120"/>
        <end position="223"/>
    </location>
</feature>
<dbReference type="AlphaFoldDB" id="R7USC9"/>
<dbReference type="GO" id="GO:0030334">
    <property type="term" value="P:regulation of cell migration"/>
    <property type="evidence" value="ECO:0007669"/>
    <property type="project" value="TreeGrafter"/>
</dbReference>
<dbReference type="SUPFAM" id="SSF81296">
    <property type="entry name" value="E set domains"/>
    <property type="match status" value="1"/>
</dbReference>
<gene>
    <name evidence="3" type="ORF">CAPTEDRAFT_200084</name>
</gene>
<accession>R7USC9</accession>
<dbReference type="Gene3D" id="2.60.40.10">
    <property type="entry name" value="Immunoglobulins"/>
    <property type="match status" value="1"/>
</dbReference>
<keyword evidence="5" id="KW-1185">Reference proteome</keyword>
<dbReference type="InterPro" id="IPR014756">
    <property type="entry name" value="Ig_E-set"/>
</dbReference>
<dbReference type="STRING" id="283909.R7USC9"/>
<feature type="domain" description="IPT/TIG" evidence="2">
    <location>
        <begin position="35"/>
        <end position="117"/>
    </location>
</feature>
<reference evidence="4" key="3">
    <citation type="submission" date="2015-06" db="UniProtKB">
        <authorList>
            <consortium name="EnsemblMetazoa"/>
        </authorList>
    </citation>
    <scope>IDENTIFICATION</scope>
</reference>
<dbReference type="OrthoDB" id="6417648at2759"/>